<dbReference type="InterPro" id="IPR024983">
    <property type="entry name" value="CHAT_dom"/>
</dbReference>
<dbReference type="EMBL" id="HBKQ01026773">
    <property type="protein sequence ID" value="CAE2244770.1"/>
    <property type="molecule type" value="Transcribed_RNA"/>
</dbReference>
<organism evidence="5">
    <name type="scientific">Odontella aurita</name>
    <dbReference type="NCBI Taxonomy" id="265563"/>
    <lineage>
        <taxon>Eukaryota</taxon>
        <taxon>Sar</taxon>
        <taxon>Stramenopiles</taxon>
        <taxon>Ochrophyta</taxon>
        <taxon>Bacillariophyta</taxon>
        <taxon>Mediophyceae</taxon>
        <taxon>Biddulphiophycidae</taxon>
        <taxon>Eupodiscales</taxon>
        <taxon>Odontellaceae</taxon>
        <taxon>Odontella</taxon>
    </lineage>
</organism>
<feature type="region of interest" description="Disordered" evidence="2">
    <location>
        <begin position="1035"/>
        <end position="1055"/>
    </location>
</feature>
<dbReference type="Pfam" id="PF12770">
    <property type="entry name" value="CHAT"/>
    <property type="match status" value="1"/>
</dbReference>
<keyword evidence="1" id="KW-0175">Coiled coil</keyword>
<dbReference type="AlphaFoldDB" id="A0A6U6FEX7"/>
<proteinExistence type="predicted"/>
<sequence>MCVATNIVRHRLFEALLDINPRAMRQTGDSERSGSDSSDANFDPTEDEISSHTPQTLPQNSRAYDKLTVFQAAPLVWKDEDDNLHAVETLDFDREREILTESMKEARRTKGNEVELKFETANTERLGAFLAASETQVLHFTCHGIPNHLAIEDGTGGAQFLSADDLRDFMSAGGGKLLFVFVSACYSRTAGEAFLEAGVPHVVCCKHDEPLMDLAAQEFSRNFYLALACGMNLRRSFELGKKGVNVCPQIPNAKEETGKFLLLPEDGNHDVPIFFTKPQSRSYDGVKPSYSPRIIPQPPEVFVGREMEIYEVLQNLQHSRLVRLKGCPGSGKAGVAAAVARYVSGREGTYSLFDQVIWLPLIYAASRDELSSIFTELVAILQDDRLAFGLHHRSDYCNVYGTVLEALHQSKALLVIDAKGFLDMQSITKLSIFLQDLFQSTSHVRVLLIEHDIDIPVGNNVIESDVAIEPLDFEATATLFGRLCPFVSDRPRCRRVRTPRQLSNILVPEEKSDIKLSTQRNSLSKRCVDIFKMMGEGIPSNVHLCARAMTPEEYDSLIEKGEQIEYNSDCKTRVECEVQLKKLGEAQQVATDGKDFKKAKEIQDALDELERHRDTLPKLNELCHMASNLEGDLDKSVQQKKFTVSEKINEQLDLLNKQIEMEREALLKYGLKEVDDTESNPDSITTRGRLESEILKLHTELECSVRRRDFPACQCIQERIDAYSNHRTSLPFEEELSSKILALNEDLQNAIAAREFDKAGSIDRQIKSLENRVALEKESEEDFVSATAVQLGRELSKMAETLQEAVDARDLTKAKKKIASIFRWEIRGLEDRFGSRYSSISEKKVNSNDPDSNKEEENHSQPCSHRRGEDRAAKKGGKRAPAPEGVPVFLSVPPEEEEFGGITRRPARSRPSPEVRDELHRHETVAGDRSWDEMDKERMPTYASMPSEGGTHARAFPVDGPRAGAFTVDGISSYGQSDASTLTLSEHDGRTQICVHDAGGHSDRVDDNHAVVATRVDAMTEKAAIERIVFNAISNMTDPQRGPDEKRQKKKSSLIKNVLKFGKRKKDY</sequence>
<feature type="coiled-coil region" evidence="1">
    <location>
        <begin position="602"/>
        <end position="665"/>
    </location>
</feature>
<feature type="compositionally biased region" description="Polar residues" evidence="2">
    <location>
        <begin position="51"/>
        <end position="60"/>
    </location>
</feature>
<feature type="compositionally biased region" description="Basic and acidic residues" evidence="2">
    <location>
        <begin position="841"/>
        <end position="859"/>
    </location>
</feature>
<protein>
    <recommendedName>
        <fullName evidence="3">CHAT domain-containing protein</fullName>
    </recommendedName>
</protein>
<dbReference type="Gene3D" id="3.40.50.300">
    <property type="entry name" value="P-loop containing nucleotide triphosphate hydrolases"/>
    <property type="match status" value="1"/>
</dbReference>
<feature type="region of interest" description="Disordered" evidence="2">
    <location>
        <begin position="841"/>
        <end position="923"/>
    </location>
</feature>
<gene>
    <name evidence="4" type="ORF">OAUR00152_LOCUS18133</name>
    <name evidence="5" type="ORF">OAUR00152_LOCUS18137</name>
</gene>
<feature type="region of interest" description="Disordered" evidence="2">
    <location>
        <begin position="24"/>
        <end position="60"/>
    </location>
</feature>
<dbReference type="EMBL" id="HBKQ01026777">
    <property type="protein sequence ID" value="CAE2244778.1"/>
    <property type="molecule type" value="Transcribed_RNA"/>
</dbReference>
<reference evidence="5" key="1">
    <citation type="submission" date="2021-01" db="EMBL/GenBank/DDBJ databases">
        <authorList>
            <person name="Corre E."/>
            <person name="Pelletier E."/>
            <person name="Niang G."/>
            <person name="Scheremetjew M."/>
            <person name="Finn R."/>
            <person name="Kale V."/>
            <person name="Holt S."/>
            <person name="Cochrane G."/>
            <person name="Meng A."/>
            <person name="Brown T."/>
            <person name="Cohen L."/>
        </authorList>
    </citation>
    <scope>NUCLEOTIDE SEQUENCE</scope>
    <source>
        <strain evidence="5">Isolate 1302-5</strain>
    </source>
</reference>
<feature type="domain" description="CHAT" evidence="3">
    <location>
        <begin position="75"/>
        <end position="232"/>
    </location>
</feature>
<accession>A0A6U6FEX7</accession>
<feature type="compositionally biased region" description="Basic and acidic residues" evidence="2">
    <location>
        <begin position="911"/>
        <end position="923"/>
    </location>
</feature>
<name>A0A6U6FEX7_9STRA</name>
<dbReference type="InterPro" id="IPR027417">
    <property type="entry name" value="P-loop_NTPase"/>
</dbReference>
<dbReference type="SUPFAM" id="SSF52540">
    <property type="entry name" value="P-loop containing nucleoside triphosphate hydrolases"/>
    <property type="match status" value="1"/>
</dbReference>
<evidence type="ECO:0000313" key="4">
    <source>
        <dbReference type="EMBL" id="CAE2244770.1"/>
    </source>
</evidence>
<evidence type="ECO:0000259" key="3">
    <source>
        <dbReference type="Pfam" id="PF12770"/>
    </source>
</evidence>
<evidence type="ECO:0000256" key="1">
    <source>
        <dbReference type="SAM" id="Coils"/>
    </source>
</evidence>
<evidence type="ECO:0000313" key="5">
    <source>
        <dbReference type="EMBL" id="CAE2244778.1"/>
    </source>
</evidence>
<evidence type="ECO:0000256" key="2">
    <source>
        <dbReference type="SAM" id="MobiDB-lite"/>
    </source>
</evidence>